<evidence type="ECO:0000313" key="1">
    <source>
        <dbReference type="EMBL" id="KAJ9648935.1"/>
    </source>
</evidence>
<dbReference type="EMBL" id="JAPDRP010000002">
    <property type="protein sequence ID" value="KAJ9648935.1"/>
    <property type="molecule type" value="Genomic_DNA"/>
</dbReference>
<sequence>MANSYDQSEFHERGVLTIGTGEELAPSETIMKKADKINTVLTNNKQRDQTTSCAMNSLIASMDPINLQDLGRQYAAPFIHGSSVEDLTGTRKESEILFLTDPQTTTTEIIAGAYNFLICTYQFVERQAAIRSGFEGFVKRARERPLPRPGLSFPAPIPGRGADGEGCEQHTPPLSGYHTTWPYCCPEPLSRTRWSDAYGAIDILTCNPFKEFKDFARVFGSDDCEAYAKELPVRRGCNTEPEGPPGRYYAAKERGDNVVDWMLNQCEVWWNRNDEMQAYSRVHREGQERAVSVYVPRAKTPRAMRPSRRPMEGKPGKAGRTGKAEVSLQARLEAARKEGQRMALSADAEQVDVDLNAAGHYLKIQAAFTGTEEQAPSVRGMLPWILFWNEDYSTEEETKSKKQPPGDHKSHGTQADTLSSSTLDPAQLRTLLTTRIIGTDISPTGKDAQQPANNSRITAKPRLRTKSKVSLLDKVAKPSAQAKGT</sequence>
<proteinExistence type="predicted"/>
<name>A0ACC2ZMY5_9PEZI</name>
<gene>
    <name evidence="1" type="ORF">H2199_000848</name>
</gene>
<comment type="caution">
    <text evidence="1">The sequence shown here is derived from an EMBL/GenBank/DDBJ whole genome shotgun (WGS) entry which is preliminary data.</text>
</comment>
<keyword evidence="2" id="KW-1185">Reference proteome</keyword>
<accession>A0ACC2ZMY5</accession>
<reference evidence="1" key="1">
    <citation type="submission" date="2022-10" db="EMBL/GenBank/DDBJ databases">
        <title>Culturing micro-colonial fungi from biological soil crusts in the Mojave desert and describing Neophaeococcomyces mojavensis, and introducing the new genera and species Taxawa tesnikishii.</title>
        <authorList>
            <person name="Kurbessoian T."/>
            <person name="Stajich J.E."/>
        </authorList>
    </citation>
    <scope>NUCLEOTIDE SEQUENCE</scope>
    <source>
        <strain evidence="1">JES_115</strain>
    </source>
</reference>
<organism evidence="1 2">
    <name type="scientific">Coniosporium tulheliwenetii</name>
    <dbReference type="NCBI Taxonomy" id="3383036"/>
    <lineage>
        <taxon>Eukaryota</taxon>
        <taxon>Fungi</taxon>
        <taxon>Dikarya</taxon>
        <taxon>Ascomycota</taxon>
        <taxon>Pezizomycotina</taxon>
        <taxon>Dothideomycetes</taxon>
        <taxon>Dothideomycetes incertae sedis</taxon>
        <taxon>Coniosporium</taxon>
    </lineage>
</organism>
<dbReference type="Proteomes" id="UP001172680">
    <property type="component" value="Unassembled WGS sequence"/>
</dbReference>
<evidence type="ECO:0000313" key="2">
    <source>
        <dbReference type="Proteomes" id="UP001172680"/>
    </source>
</evidence>
<protein>
    <submittedName>
        <fullName evidence="1">Uncharacterized protein</fullName>
    </submittedName>
</protein>